<sequence>MPENAFPSVRRPRSWKCSRECRSWGYKPGAAVVVWGAADGCQWLLRSWVLAKELRQRYTTGARGHYLSDERPEETVARYRRRGSEQEIEIRHVFSWFGTECSATEAHCCR</sequence>
<reference evidence="2" key="1">
    <citation type="submission" date="2018-12" db="EMBL/GenBank/DDBJ databases">
        <title>Tengunoibacter tsumagoiensis gen. nov., sp. nov., Dictyobacter kobayashii sp. nov., D. alpinus sp. nov., and D. joshuensis sp. nov. and description of Dictyobacteraceae fam. nov. within the order Ktedonobacterales isolated from Tengu-no-mugimeshi.</title>
        <authorList>
            <person name="Wang C.M."/>
            <person name="Zheng Y."/>
            <person name="Sakai Y."/>
            <person name="Toyoda A."/>
            <person name="Minakuchi Y."/>
            <person name="Abe K."/>
            <person name="Yokota A."/>
            <person name="Yabe S."/>
        </authorList>
    </citation>
    <scope>NUCLEOTIDE SEQUENCE [LARGE SCALE GENOMIC DNA]</scope>
    <source>
        <strain evidence="2">Uno11</strain>
    </source>
</reference>
<dbReference type="EMBL" id="BIFS01000001">
    <property type="protein sequence ID" value="GCE21942.1"/>
    <property type="molecule type" value="Genomic_DNA"/>
</dbReference>
<keyword evidence="2" id="KW-1185">Reference proteome</keyword>
<evidence type="ECO:0000313" key="1">
    <source>
        <dbReference type="EMBL" id="GCE21942.1"/>
    </source>
</evidence>
<accession>A0A402AS76</accession>
<name>A0A402AS76_9CHLR</name>
<proteinExistence type="predicted"/>
<dbReference type="Proteomes" id="UP000287188">
    <property type="component" value="Unassembled WGS sequence"/>
</dbReference>
<comment type="caution">
    <text evidence="1">The sequence shown here is derived from an EMBL/GenBank/DDBJ whole genome shotgun (WGS) entry which is preliminary data.</text>
</comment>
<organism evidence="1 2">
    <name type="scientific">Dictyobacter kobayashii</name>
    <dbReference type="NCBI Taxonomy" id="2014872"/>
    <lineage>
        <taxon>Bacteria</taxon>
        <taxon>Bacillati</taxon>
        <taxon>Chloroflexota</taxon>
        <taxon>Ktedonobacteria</taxon>
        <taxon>Ktedonobacterales</taxon>
        <taxon>Dictyobacteraceae</taxon>
        <taxon>Dictyobacter</taxon>
    </lineage>
</organism>
<evidence type="ECO:0000313" key="2">
    <source>
        <dbReference type="Proteomes" id="UP000287188"/>
    </source>
</evidence>
<gene>
    <name evidence="1" type="ORF">KDK_57420</name>
</gene>
<protein>
    <submittedName>
        <fullName evidence="1">Uncharacterized protein</fullName>
    </submittedName>
</protein>
<dbReference type="AlphaFoldDB" id="A0A402AS76"/>